<sequence>MRQLIYKDLFFFRVVWLVYVIVPFIFFGLNPDGEKLFPASCLLITATSSTVLIAIDERNKSGVMLNSLPVSRKEIVIARYISSAIFVIGGMIATMLAVFLVRSIAGIGDIGIYHPSLYIEIPWYIVARGLLFSVIFIVTLLPSYYGVGSKVVRGICTGITTGIGILIGMFMTDRWNQGSSFSNWIMAPAHIGMIILGGIVLASIYITSMFITIRMYETRDI</sequence>
<protein>
    <submittedName>
        <fullName evidence="2">ABC transporter permease component</fullName>
    </submittedName>
</protein>
<dbReference type="PANTHER" id="PTHR41309">
    <property type="entry name" value="MEMBRANE PROTEIN-RELATED"/>
    <property type="match status" value="1"/>
</dbReference>
<evidence type="ECO:0000256" key="1">
    <source>
        <dbReference type="SAM" id="Phobius"/>
    </source>
</evidence>
<reference evidence="2 3" key="1">
    <citation type="submission" date="2016-08" db="EMBL/GenBank/DDBJ databases">
        <authorList>
            <person name="Loux V."/>
            <person name="Rue O."/>
        </authorList>
    </citation>
    <scope>NUCLEOTIDE SEQUENCE [LARGE SCALE GENOMIC DNA]</scope>
    <source>
        <strain evidence="2 3">AFSSA_08CEB44bac</strain>
    </source>
</reference>
<keyword evidence="1" id="KW-0472">Membrane</keyword>
<accession>A0AAX2CKM9</accession>
<proteinExistence type="predicted"/>
<dbReference type="PANTHER" id="PTHR41309:SF2">
    <property type="entry name" value="MEMBRANE PROTEIN"/>
    <property type="match status" value="1"/>
</dbReference>
<feature type="transmembrane region" description="Helical" evidence="1">
    <location>
        <begin position="9"/>
        <end position="30"/>
    </location>
</feature>
<keyword evidence="1" id="KW-0812">Transmembrane</keyword>
<dbReference type="RefSeq" id="WP_012095367.1">
    <property type="nucleotide sequence ID" value="NZ_CP024096.1"/>
</dbReference>
<dbReference type="EMBL" id="FMIK01000043">
    <property type="protein sequence ID" value="SCM00083.1"/>
    <property type="molecule type" value="Genomic_DNA"/>
</dbReference>
<dbReference type="GeneID" id="33898160"/>
<gene>
    <name evidence="2" type="ORF">BCB44BAC_03268</name>
</gene>
<evidence type="ECO:0000313" key="2">
    <source>
        <dbReference type="EMBL" id="SCM00083.1"/>
    </source>
</evidence>
<name>A0AAX2CKM9_9BACI</name>
<organism evidence="2 3">
    <name type="scientific">Bacillus cytotoxicus</name>
    <dbReference type="NCBI Taxonomy" id="580165"/>
    <lineage>
        <taxon>Bacteria</taxon>
        <taxon>Bacillati</taxon>
        <taxon>Bacillota</taxon>
        <taxon>Bacilli</taxon>
        <taxon>Bacillales</taxon>
        <taxon>Bacillaceae</taxon>
        <taxon>Bacillus</taxon>
        <taxon>Bacillus cereus group</taxon>
    </lineage>
</organism>
<feature type="transmembrane region" description="Helical" evidence="1">
    <location>
        <begin position="36"/>
        <end position="55"/>
    </location>
</feature>
<comment type="caution">
    <text evidence="2">The sequence shown here is derived from an EMBL/GenBank/DDBJ whole genome shotgun (WGS) entry which is preliminary data.</text>
</comment>
<feature type="transmembrane region" description="Helical" evidence="1">
    <location>
        <begin position="121"/>
        <end position="144"/>
    </location>
</feature>
<keyword evidence="1" id="KW-1133">Transmembrane helix</keyword>
<evidence type="ECO:0000313" key="3">
    <source>
        <dbReference type="Proteomes" id="UP000242164"/>
    </source>
</evidence>
<dbReference type="Pfam" id="PF13346">
    <property type="entry name" value="ABC2_membrane_5"/>
    <property type="match status" value="1"/>
</dbReference>
<feature type="transmembrane region" description="Helical" evidence="1">
    <location>
        <begin position="191"/>
        <end position="213"/>
    </location>
</feature>
<dbReference type="AlphaFoldDB" id="A0AAX2CKM9"/>
<dbReference type="InterPro" id="IPR025699">
    <property type="entry name" value="ABC2_memb-like"/>
</dbReference>
<feature type="transmembrane region" description="Helical" evidence="1">
    <location>
        <begin position="151"/>
        <end position="171"/>
    </location>
</feature>
<feature type="transmembrane region" description="Helical" evidence="1">
    <location>
        <begin position="76"/>
        <end position="101"/>
    </location>
</feature>
<dbReference type="Proteomes" id="UP000242164">
    <property type="component" value="Unassembled WGS sequence"/>
</dbReference>